<dbReference type="InterPro" id="IPR056002">
    <property type="entry name" value="DUF7580"/>
</dbReference>
<keyword evidence="4" id="KW-1185">Reference proteome</keyword>
<evidence type="ECO:0000313" key="3">
    <source>
        <dbReference type="EMBL" id="CAF9915118.1"/>
    </source>
</evidence>
<dbReference type="AlphaFoldDB" id="A0A8H3F3R0"/>
<evidence type="ECO:0008006" key="5">
    <source>
        <dbReference type="Google" id="ProtNLM"/>
    </source>
</evidence>
<dbReference type="SUPFAM" id="SSF56112">
    <property type="entry name" value="Protein kinase-like (PK-like)"/>
    <property type="match status" value="1"/>
</dbReference>
<feature type="domain" description="DUF7580" evidence="2">
    <location>
        <begin position="307"/>
        <end position="503"/>
    </location>
</feature>
<dbReference type="PANTHER" id="PTHR37542">
    <property type="entry name" value="HELO DOMAIN-CONTAINING PROTEIN-RELATED"/>
    <property type="match status" value="1"/>
</dbReference>
<evidence type="ECO:0000259" key="1">
    <source>
        <dbReference type="Pfam" id="PF14479"/>
    </source>
</evidence>
<name>A0A8H3F3R0_9LECA</name>
<comment type="caution">
    <text evidence="3">The sequence shown here is derived from an EMBL/GenBank/DDBJ whole genome shotgun (WGS) entry which is preliminary data.</text>
</comment>
<dbReference type="InterPro" id="IPR038305">
    <property type="entry name" value="HeLo_sf"/>
</dbReference>
<reference evidence="3" key="1">
    <citation type="submission" date="2021-03" db="EMBL/GenBank/DDBJ databases">
        <authorList>
            <person name="Tagirdzhanova G."/>
        </authorList>
    </citation>
    <scope>NUCLEOTIDE SEQUENCE</scope>
</reference>
<organism evidence="3 4">
    <name type="scientific">Alectoria fallacina</name>
    <dbReference type="NCBI Taxonomy" id="1903189"/>
    <lineage>
        <taxon>Eukaryota</taxon>
        <taxon>Fungi</taxon>
        <taxon>Dikarya</taxon>
        <taxon>Ascomycota</taxon>
        <taxon>Pezizomycotina</taxon>
        <taxon>Lecanoromycetes</taxon>
        <taxon>OSLEUM clade</taxon>
        <taxon>Lecanoromycetidae</taxon>
        <taxon>Lecanorales</taxon>
        <taxon>Lecanorineae</taxon>
        <taxon>Parmeliaceae</taxon>
        <taxon>Alectoria</taxon>
    </lineage>
</organism>
<dbReference type="Gene3D" id="1.10.510.10">
    <property type="entry name" value="Transferase(Phosphotransferase) domain 1"/>
    <property type="match status" value="1"/>
</dbReference>
<dbReference type="InterPro" id="IPR011009">
    <property type="entry name" value="Kinase-like_dom_sf"/>
</dbReference>
<sequence>MNRYSFAAFDELTRSQIYGGESLIQQSDADAQGQIHSYLDELCDFLERALRLLTRAAGTNSVSHPAKYQSPSSSNITLVEAQSTLSRSNIPSSLQSSGPKSSASRSFLQLLRWSLRDKKEMVVIIEHFAKVNDQLIEMVRFLSLASAIGVDLRHLEHLRTDQDAVKLGMHDDASLALTVSNTGRVSENFELEESWSKILEKARAVEDRFAVFNWNGTNMLRENCLYLHGTESQLDPQTQNRVNLLTKLLYQPKEKLFCIPPCHGWSYSPKRKQISYLFKLPSGLGLEPKSLLVLLKDPKAQPPLGMKFNIAHNLARSIAQLHMVKWVHESFRSENILFFTSHTSDANGSAQINTSEKLDLTQPWIFGFEFSRPDSFFSAGFIDICPDRDVYRHSERQGQPLTTFKKIHDIYALGIVLLEIGIWRPAVTLEKNQFAHARDSQGRPYGITEHLTKHAQKHLENPMGSKYRDIVLKCISGDFGVTNDTREDLKLQQAFRLQVVEVLRKIVDTL</sequence>
<evidence type="ECO:0000313" key="4">
    <source>
        <dbReference type="Proteomes" id="UP000664203"/>
    </source>
</evidence>
<dbReference type="InterPro" id="IPR029498">
    <property type="entry name" value="HeLo_dom"/>
</dbReference>
<dbReference type="Pfam" id="PF14479">
    <property type="entry name" value="HeLo"/>
    <property type="match status" value="1"/>
</dbReference>
<dbReference type="Gene3D" id="1.20.120.1020">
    <property type="entry name" value="Prion-inhibition and propagation, HeLo domain"/>
    <property type="match status" value="1"/>
</dbReference>
<dbReference type="Pfam" id="PF24476">
    <property type="entry name" value="DUF7580"/>
    <property type="match status" value="1"/>
</dbReference>
<feature type="domain" description="Prion-inhibition and propagation HeLo" evidence="1">
    <location>
        <begin position="33"/>
        <end position="140"/>
    </location>
</feature>
<proteinExistence type="predicted"/>
<dbReference type="Proteomes" id="UP000664203">
    <property type="component" value="Unassembled WGS sequence"/>
</dbReference>
<dbReference type="PANTHER" id="PTHR37542:SF3">
    <property type="entry name" value="PRION-INHIBITION AND PROPAGATION HELO DOMAIN-CONTAINING PROTEIN"/>
    <property type="match status" value="1"/>
</dbReference>
<gene>
    <name evidence="3" type="ORF">ALECFALPRED_009985</name>
</gene>
<protein>
    <recommendedName>
        <fullName evidence="5">Protein kinase domain-containing protein</fullName>
    </recommendedName>
</protein>
<accession>A0A8H3F3R0</accession>
<evidence type="ECO:0000259" key="2">
    <source>
        <dbReference type="Pfam" id="PF24476"/>
    </source>
</evidence>
<dbReference type="OrthoDB" id="1911848at2759"/>
<dbReference type="EMBL" id="CAJPDR010000080">
    <property type="protein sequence ID" value="CAF9915118.1"/>
    <property type="molecule type" value="Genomic_DNA"/>
</dbReference>